<dbReference type="AlphaFoldDB" id="A0A8E4ELI6"/>
<dbReference type="EMBL" id="LR861803">
    <property type="protein sequence ID" value="CAD1788778.1"/>
    <property type="molecule type" value="Genomic_DNA"/>
</dbReference>
<name>A0A8E4ELI6_9XANT</name>
<evidence type="ECO:0000313" key="2">
    <source>
        <dbReference type="EMBL" id="CAD1788778.1"/>
    </source>
</evidence>
<gene>
    <name evidence="2" type="ORF">XSP_001058</name>
</gene>
<dbReference type="GeneID" id="79388392"/>
<evidence type="ECO:0000313" key="3">
    <source>
        <dbReference type="Proteomes" id="UP000515493"/>
    </source>
</evidence>
<sequence>MPAHWKKKYRPDLIISRINRSINYSSTGISFTGFDYQEHLPVLASMIEFPTAALRQNKIALIWGAIRRTRDRLTPESFLIALNEELSKTLAQKQKMYSLITSLSIERKGFPKTIKLADCKITFHDLRLPRKFSVRNTHLSDAKIDIPPTPENYCFVQVDVTERSPETAGEKAIELLDYLRGLLAMRCNFNMEWSLDGHSSFSPINRIRTGGVHTLHLPDGTDSNGPLWYEPNFKPAKIYRFKEGAKMGKAVINDEKCISQCKYESSIRKAVTSYARSLDQRDHTTAFVKLWSALESLTTPNQAKYDDLIRRCSFIFTESDYHKQMLEHLRDFRNRSVHSESESESARTNCYLLQDYFRGAVRFYVSQRKTFSTLDEANGFLDLPADRSQLAWQLKLLKKAVKFTTPRTELSET</sequence>
<organism evidence="2 3">
    <name type="scientific">Xanthomonas euroxanthea</name>
    <dbReference type="NCBI Taxonomy" id="2259622"/>
    <lineage>
        <taxon>Bacteria</taxon>
        <taxon>Pseudomonadati</taxon>
        <taxon>Pseudomonadota</taxon>
        <taxon>Gammaproteobacteria</taxon>
        <taxon>Lysobacterales</taxon>
        <taxon>Lysobacteraceae</taxon>
        <taxon>Xanthomonas</taxon>
    </lineage>
</organism>
<reference evidence="2 3" key="1">
    <citation type="submission" date="2020-07" db="EMBL/GenBank/DDBJ databases">
        <authorList>
            <person name="Teixeira M."/>
        </authorList>
    </citation>
    <scope>NUCLEOTIDE SEQUENCE [LARGE SCALE GENOMIC DNA]</scope>
    <source>
        <strain evidence="2">1</strain>
        <strain evidence="1">Xanthomonas sp. CPBF 367</strain>
    </source>
</reference>
<evidence type="ECO:0008006" key="4">
    <source>
        <dbReference type="Google" id="ProtNLM"/>
    </source>
</evidence>
<evidence type="ECO:0000313" key="1">
    <source>
        <dbReference type="EMBL" id="CAD0317858.1"/>
    </source>
</evidence>
<accession>A0A8E4ELI6</accession>
<dbReference type="Proteomes" id="UP000515493">
    <property type="component" value="Chromosome"/>
</dbReference>
<protein>
    <recommendedName>
        <fullName evidence="4">Apea-like HEPN domain-containing protein</fullName>
    </recommendedName>
</protein>
<proteinExistence type="predicted"/>
<dbReference type="KEGG" id="xeu:XSP_001058"/>
<dbReference type="EMBL" id="LR824641">
    <property type="protein sequence ID" value="CAD0317858.1"/>
    <property type="molecule type" value="Genomic_DNA"/>
</dbReference>
<dbReference type="RefSeq" id="WP_147421305.1">
    <property type="nucleotide sequence ID" value="NZ_LR861803.1"/>
</dbReference>